<proteinExistence type="predicted"/>
<name>X1SWG8_9ZZZZ</name>
<protein>
    <submittedName>
        <fullName evidence="1">Uncharacterized protein</fullName>
    </submittedName>
</protein>
<reference evidence="1" key="1">
    <citation type="journal article" date="2014" name="Front. Microbiol.">
        <title>High frequency of phylogenetically diverse reductive dehalogenase-homologous genes in deep subseafloor sedimentary metagenomes.</title>
        <authorList>
            <person name="Kawai M."/>
            <person name="Futagami T."/>
            <person name="Toyoda A."/>
            <person name="Takaki Y."/>
            <person name="Nishi S."/>
            <person name="Hori S."/>
            <person name="Arai W."/>
            <person name="Tsubouchi T."/>
            <person name="Morono Y."/>
            <person name="Uchiyama I."/>
            <person name="Ito T."/>
            <person name="Fujiyama A."/>
            <person name="Inagaki F."/>
            <person name="Takami H."/>
        </authorList>
    </citation>
    <scope>NUCLEOTIDE SEQUENCE</scope>
    <source>
        <strain evidence="1">Expedition CK06-06</strain>
    </source>
</reference>
<organism evidence="1">
    <name type="scientific">marine sediment metagenome</name>
    <dbReference type="NCBI Taxonomy" id="412755"/>
    <lineage>
        <taxon>unclassified sequences</taxon>
        <taxon>metagenomes</taxon>
        <taxon>ecological metagenomes</taxon>
    </lineage>
</organism>
<accession>X1SWG8</accession>
<dbReference type="EMBL" id="BARW01015664">
    <property type="protein sequence ID" value="GAI97422.1"/>
    <property type="molecule type" value="Genomic_DNA"/>
</dbReference>
<sequence length="89" mass="9170">MRGQSMESGAGLAIASKGRVALDFVFMGSTHTILVTAVAHDALGVCIRMTAVITIDTFQCASGPAVVATETVMETETVTEALVVNGVQL</sequence>
<gene>
    <name evidence="1" type="ORF">S12H4_27434</name>
</gene>
<evidence type="ECO:0000313" key="1">
    <source>
        <dbReference type="EMBL" id="GAI97422.1"/>
    </source>
</evidence>
<dbReference type="AlphaFoldDB" id="X1SWG8"/>
<comment type="caution">
    <text evidence="1">The sequence shown here is derived from an EMBL/GenBank/DDBJ whole genome shotgun (WGS) entry which is preliminary data.</text>
</comment>